<evidence type="ECO:0000256" key="2">
    <source>
        <dbReference type="ARBA" id="ARBA00004429"/>
    </source>
</evidence>
<keyword evidence="7" id="KW-0997">Cell inner membrane</keyword>
<dbReference type="AlphaFoldDB" id="A0AA48HEI4"/>
<evidence type="ECO:0000256" key="1">
    <source>
        <dbReference type="ARBA" id="ARBA00002265"/>
    </source>
</evidence>
<comment type="subunit">
    <text evidence="11">Component of the lipopolysaccharide transport and assembly complex. The LptBFG transporter is composed of two ATP-binding proteins (LptB) and two transmembrane proteins (LptF and LptG).</text>
</comment>
<dbReference type="RefSeq" id="WP_338290749.1">
    <property type="nucleotide sequence ID" value="NZ_AP027272.1"/>
</dbReference>
<gene>
    <name evidence="13" type="primary">lptF</name>
    <name evidence="13" type="ORF">MACH26_04020</name>
</gene>
<feature type="transmembrane region" description="Helical" evidence="12">
    <location>
        <begin position="52"/>
        <end position="76"/>
    </location>
</feature>
<feature type="transmembrane region" description="Helical" evidence="12">
    <location>
        <begin position="333"/>
        <end position="351"/>
    </location>
</feature>
<keyword evidence="9 12" id="KW-1133">Transmembrane helix</keyword>
<comment type="function">
    <text evidence="1">Part of the ABC transporter complex LptBFG involved in the translocation of lipopolysaccharide (LPS) from the inner membrane to the outer membrane.</text>
</comment>
<evidence type="ECO:0000256" key="8">
    <source>
        <dbReference type="ARBA" id="ARBA00022692"/>
    </source>
</evidence>
<evidence type="ECO:0000256" key="10">
    <source>
        <dbReference type="ARBA" id="ARBA00023136"/>
    </source>
</evidence>
<protein>
    <recommendedName>
        <fullName evidence="4">Lipopolysaccharide export system permease protein LptF</fullName>
    </recommendedName>
</protein>
<dbReference type="Pfam" id="PF03739">
    <property type="entry name" value="LptF_LptG"/>
    <property type="match status" value="1"/>
</dbReference>
<reference evidence="13" key="1">
    <citation type="submission" date="2023-01" db="EMBL/GenBank/DDBJ databases">
        <title>Complete genome sequence of Planctobacterium marinum strain Dej080120_11.</title>
        <authorList>
            <person name="Ueki S."/>
            <person name="Maruyama F."/>
        </authorList>
    </citation>
    <scope>NUCLEOTIDE SEQUENCE</scope>
    <source>
        <strain evidence="13">Dej080120_11</strain>
    </source>
</reference>
<feature type="transmembrane region" description="Helical" evidence="12">
    <location>
        <begin position="12"/>
        <end position="32"/>
    </location>
</feature>
<evidence type="ECO:0000313" key="13">
    <source>
        <dbReference type="EMBL" id="BDX04881.1"/>
    </source>
</evidence>
<keyword evidence="14" id="KW-1185">Reference proteome</keyword>
<name>A0AA48HEI4_9ALTE</name>
<evidence type="ECO:0000256" key="6">
    <source>
        <dbReference type="ARBA" id="ARBA00022475"/>
    </source>
</evidence>
<evidence type="ECO:0000256" key="3">
    <source>
        <dbReference type="ARBA" id="ARBA00007725"/>
    </source>
</evidence>
<evidence type="ECO:0000256" key="9">
    <source>
        <dbReference type="ARBA" id="ARBA00022989"/>
    </source>
</evidence>
<keyword evidence="6" id="KW-1003">Cell membrane</keyword>
<accession>A0AA48HEI4</accession>
<dbReference type="PANTHER" id="PTHR33529">
    <property type="entry name" value="SLR0882 PROTEIN-RELATED"/>
    <property type="match status" value="1"/>
</dbReference>
<feature type="transmembrane region" description="Helical" evidence="12">
    <location>
        <begin position="270"/>
        <end position="291"/>
    </location>
</feature>
<dbReference type="KEGG" id="pmaw:MACH26_04020"/>
<dbReference type="GO" id="GO:0055085">
    <property type="term" value="P:transmembrane transport"/>
    <property type="evidence" value="ECO:0007669"/>
    <property type="project" value="InterPro"/>
</dbReference>
<dbReference type="InterPro" id="IPR005495">
    <property type="entry name" value="LptG/LptF_permease"/>
</dbReference>
<dbReference type="GO" id="GO:0043190">
    <property type="term" value="C:ATP-binding cassette (ABC) transporter complex"/>
    <property type="evidence" value="ECO:0007669"/>
    <property type="project" value="InterPro"/>
</dbReference>
<keyword evidence="8 12" id="KW-0812">Transmembrane</keyword>
<dbReference type="Proteomes" id="UP001333710">
    <property type="component" value="Chromosome"/>
</dbReference>
<feature type="transmembrane region" description="Helical" evidence="12">
    <location>
        <begin position="97"/>
        <end position="121"/>
    </location>
</feature>
<sequence>MLIFRYLLKETFKSQLAVFLVLMAIFVTQKFVRVLAEASNGDIPAGLVLNFLALKTPVLAALILPLSVFLGIMLAHGRLHVDSEMSVMRACGISEWYVARVMLVLALFMSLVSASLTLWLAPLATEIEYQLEEQLTAESGLSALLPGRFEETANKKAVLFVQEIDGDNQLKNVFVAQHDPEKASEAVHIVHSEGGYISESPDGSQKLILTSGNQYEGKLGMRDYRVVEFDEYQVQIALGEEQAEQKRRKLSAYSTETLMQENSLDAIAEFQWRIAIPLSIPFLVIIAVPLSSVDPRQGRFGRLFPAILLYLGYFLLLMMGREVLEDGKIPPQLGLWWVHIVMLLVGMVLILKGRTLGVKVRAKFRGLRRV</sequence>
<evidence type="ECO:0000313" key="14">
    <source>
        <dbReference type="Proteomes" id="UP001333710"/>
    </source>
</evidence>
<dbReference type="InterPro" id="IPR030922">
    <property type="entry name" value="LptF"/>
</dbReference>
<comment type="similarity">
    <text evidence="3">Belongs to the LptF/LptG family.</text>
</comment>
<comment type="subcellular location">
    <subcellularLocation>
        <location evidence="2">Cell inner membrane</location>
        <topology evidence="2">Multi-pass membrane protein</topology>
    </subcellularLocation>
</comment>
<evidence type="ECO:0000256" key="5">
    <source>
        <dbReference type="ARBA" id="ARBA00022448"/>
    </source>
</evidence>
<proteinExistence type="inferred from homology"/>
<dbReference type="NCBIfam" id="TIGR04407">
    <property type="entry name" value="LptF_YjgP"/>
    <property type="match status" value="1"/>
</dbReference>
<keyword evidence="5" id="KW-0813">Transport</keyword>
<evidence type="ECO:0000256" key="4">
    <source>
        <dbReference type="ARBA" id="ARBA00014213"/>
    </source>
</evidence>
<feature type="transmembrane region" description="Helical" evidence="12">
    <location>
        <begin position="303"/>
        <end position="321"/>
    </location>
</feature>
<dbReference type="EMBL" id="AP027272">
    <property type="protein sequence ID" value="BDX04881.1"/>
    <property type="molecule type" value="Genomic_DNA"/>
</dbReference>
<dbReference type="GO" id="GO:0015920">
    <property type="term" value="P:lipopolysaccharide transport"/>
    <property type="evidence" value="ECO:0007669"/>
    <property type="project" value="TreeGrafter"/>
</dbReference>
<dbReference type="PANTHER" id="PTHR33529:SF7">
    <property type="entry name" value="LIPOPOLYSACCHARIDE EXPORT SYSTEM PERMEASE PROTEIN LPTF"/>
    <property type="match status" value="1"/>
</dbReference>
<organism evidence="13 14">
    <name type="scientific">Planctobacterium marinum</name>
    <dbReference type="NCBI Taxonomy" id="1631968"/>
    <lineage>
        <taxon>Bacteria</taxon>
        <taxon>Pseudomonadati</taxon>
        <taxon>Pseudomonadota</taxon>
        <taxon>Gammaproteobacteria</taxon>
        <taxon>Alteromonadales</taxon>
        <taxon>Alteromonadaceae</taxon>
        <taxon>Planctobacterium</taxon>
    </lineage>
</organism>
<keyword evidence="10 12" id="KW-0472">Membrane</keyword>
<evidence type="ECO:0000256" key="12">
    <source>
        <dbReference type="SAM" id="Phobius"/>
    </source>
</evidence>
<evidence type="ECO:0000256" key="7">
    <source>
        <dbReference type="ARBA" id="ARBA00022519"/>
    </source>
</evidence>
<evidence type="ECO:0000256" key="11">
    <source>
        <dbReference type="ARBA" id="ARBA00026081"/>
    </source>
</evidence>